<keyword evidence="2" id="KW-1185">Reference proteome</keyword>
<proteinExistence type="predicted"/>
<reference evidence="2" key="1">
    <citation type="submission" date="2016-05" db="EMBL/GenBank/DDBJ databases">
        <title>Comparative genomics of biotechnologically important yeasts.</title>
        <authorList>
            <consortium name="DOE Joint Genome Institute"/>
            <person name="Riley R."/>
            <person name="Haridas S."/>
            <person name="Wolfe K.H."/>
            <person name="Lopes M.R."/>
            <person name="Hittinger C.T."/>
            <person name="Goker M."/>
            <person name="Salamov A."/>
            <person name="Wisecaver J."/>
            <person name="Long T.M."/>
            <person name="Aerts A.L."/>
            <person name="Barry K."/>
            <person name="Choi C."/>
            <person name="Clum A."/>
            <person name="Coughlan A.Y."/>
            <person name="Deshpande S."/>
            <person name="Douglass A.P."/>
            <person name="Hanson S.J."/>
            <person name="Klenk H.-P."/>
            <person name="Labutti K."/>
            <person name="Lapidus A."/>
            <person name="Lindquist E."/>
            <person name="Lipzen A."/>
            <person name="Meier-Kolthoff J.P."/>
            <person name="Ohm R.A."/>
            <person name="Otillar R.P."/>
            <person name="Pangilinan J."/>
            <person name="Peng Y."/>
            <person name="Rokas A."/>
            <person name="Rosa C.A."/>
            <person name="Scheuner C."/>
            <person name="Sibirny A.A."/>
            <person name="Slot J.C."/>
            <person name="Stielow J.B."/>
            <person name="Sun H."/>
            <person name="Kurtzman C.P."/>
            <person name="Blackwell M."/>
            <person name="Grigoriev I.V."/>
            <person name="Jeffries T.W."/>
        </authorList>
    </citation>
    <scope>NUCLEOTIDE SEQUENCE [LARGE SCALE GENOMIC DNA]</scope>
    <source>
        <strain evidence="2">NRRL Y-12698</strain>
    </source>
</reference>
<organism evidence="1 2">
    <name type="scientific">Babjeviella inositovora NRRL Y-12698</name>
    <dbReference type="NCBI Taxonomy" id="984486"/>
    <lineage>
        <taxon>Eukaryota</taxon>
        <taxon>Fungi</taxon>
        <taxon>Dikarya</taxon>
        <taxon>Ascomycota</taxon>
        <taxon>Saccharomycotina</taxon>
        <taxon>Pichiomycetes</taxon>
        <taxon>Serinales incertae sedis</taxon>
        <taxon>Babjeviella</taxon>
    </lineage>
</organism>
<dbReference type="AlphaFoldDB" id="A0A1E3QPT6"/>
<accession>A0A1E3QPT6</accession>
<sequence>MSKLDFVAPMESNHNVEWGICRVPLWEAVKERLCRFTLGFVLKCEDHQNVCTTAYPILVCMQDVRVGRLLWSTQGSPSG</sequence>
<name>A0A1E3QPT6_9ASCO</name>
<gene>
    <name evidence="1" type="ORF">BABINDRAFT_161429</name>
</gene>
<dbReference type="RefSeq" id="XP_018985047.1">
    <property type="nucleotide sequence ID" value="XM_019128803.1"/>
</dbReference>
<dbReference type="GeneID" id="30146656"/>
<evidence type="ECO:0000313" key="1">
    <source>
        <dbReference type="EMBL" id="ODQ79719.1"/>
    </source>
</evidence>
<dbReference type="Proteomes" id="UP000094336">
    <property type="component" value="Unassembled WGS sequence"/>
</dbReference>
<protein>
    <submittedName>
        <fullName evidence="1">Uncharacterized protein</fullName>
    </submittedName>
</protein>
<evidence type="ECO:0000313" key="2">
    <source>
        <dbReference type="Proteomes" id="UP000094336"/>
    </source>
</evidence>
<dbReference type="EMBL" id="KV454431">
    <property type="protein sequence ID" value="ODQ79719.1"/>
    <property type="molecule type" value="Genomic_DNA"/>
</dbReference>